<gene>
    <name evidence="1" type="ORF">BECKDK2373B_GA0170837_101929</name>
</gene>
<accession>A0A450S7U7</accession>
<organism evidence="1">
    <name type="scientific">Candidatus Kentrum sp. DK</name>
    <dbReference type="NCBI Taxonomy" id="2126562"/>
    <lineage>
        <taxon>Bacteria</taxon>
        <taxon>Pseudomonadati</taxon>
        <taxon>Pseudomonadota</taxon>
        <taxon>Gammaproteobacteria</taxon>
        <taxon>Candidatus Kentrum</taxon>
    </lineage>
</organism>
<proteinExistence type="predicted"/>
<dbReference type="EMBL" id="CAADEX010000019">
    <property type="protein sequence ID" value="VFJ47972.1"/>
    <property type="molecule type" value="Genomic_DNA"/>
</dbReference>
<evidence type="ECO:0000313" key="1">
    <source>
        <dbReference type="EMBL" id="VFJ47972.1"/>
    </source>
</evidence>
<name>A0A450S7U7_9GAMM</name>
<sequence length="70" mass="7781">MLFMDKYHRVENVEIKNGFLSLIVDGKKRSAKPGTSSHVPLQAGAMVDTSRRIRDFSEASPRKPNSCSTS</sequence>
<reference evidence="1" key="1">
    <citation type="submission" date="2019-02" db="EMBL/GenBank/DDBJ databases">
        <authorList>
            <person name="Gruber-Vodicka R. H."/>
            <person name="Seah K. B. B."/>
        </authorList>
    </citation>
    <scope>NUCLEOTIDE SEQUENCE</scope>
    <source>
        <strain evidence="1">BECK_DK47</strain>
    </source>
</reference>
<dbReference type="AlphaFoldDB" id="A0A450S7U7"/>
<protein>
    <submittedName>
        <fullName evidence="1">Uncharacterized protein</fullName>
    </submittedName>
</protein>